<dbReference type="AlphaFoldDB" id="A0A9N9TZ63"/>
<dbReference type="GO" id="GO:0046872">
    <property type="term" value="F:metal ion binding"/>
    <property type="evidence" value="ECO:0007669"/>
    <property type="project" value="UniProtKB-KW"/>
</dbReference>
<name>A0A9N9TZ63_PHYSR</name>
<feature type="binding site" evidence="1">
    <location>
        <position position="377"/>
    </location>
    <ligand>
        <name>Zn(2+)</name>
        <dbReference type="ChEBI" id="CHEBI:29105"/>
        <note>catalytic</note>
    </ligand>
</feature>
<dbReference type="InterPro" id="IPR001762">
    <property type="entry name" value="Disintegrin_dom"/>
</dbReference>
<reference evidence="5" key="1">
    <citation type="submission" date="2022-01" db="EMBL/GenBank/DDBJ databases">
        <authorList>
            <person name="King R."/>
        </authorList>
    </citation>
    <scope>NUCLEOTIDE SEQUENCE</scope>
</reference>
<dbReference type="GO" id="GO:0005886">
    <property type="term" value="C:plasma membrane"/>
    <property type="evidence" value="ECO:0007669"/>
    <property type="project" value="TreeGrafter"/>
</dbReference>
<evidence type="ECO:0000256" key="1">
    <source>
        <dbReference type="PROSITE-ProRule" id="PRU00276"/>
    </source>
</evidence>
<proteinExistence type="predicted"/>
<dbReference type="GO" id="GO:0006509">
    <property type="term" value="P:membrane protein ectodomain proteolysis"/>
    <property type="evidence" value="ECO:0007669"/>
    <property type="project" value="TreeGrafter"/>
</dbReference>
<feature type="binding site" evidence="1">
    <location>
        <position position="373"/>
    </location>
    <ligand>
        <name>Zn(2+)</name>
        <dbReference type="ChEBI" id="CHEBI:29105"/>
        <note>catalytic</note>
    </ligand>
</feature>
<dbReference type="Proteomes" id="UP001153712">
    <property type="component" value="Chromosome 9"/>
</dbReference>
<dbReference type="GO" id="GO:0004222">
    <property type="term" value="F:metalloendopeptidase activity"/>
    <property type="evidence" value="ECO:0007669"/>
    <property type="project" value="InterPro"/>
</dbReference>
<dbReference type="InterPro" id="IPR024079">
    <property type="entry name" value="MetalloPept_cat_dom_sf"/>
</dbReference>
<dbReference type="Gene3D" id="4.10.70.10">
    <property type="entry name" value="Disintegrin domain"/>
    <property type="match status" value="1"/>
</dbReference>
<dbReference type="SUPFAM" id="SSF55486">
    <property type="entry name" value="Metalloproteases ('zincins'), catalytic domain"/>
    <property type="match status" value="1"/>
</dbReference>
<keyword evidence="2" id="KW-0732">Signal</keyword>
<dbReference type="Pfam" id="PF13688">
    <property type="entry name" value="Reprolysin_5"/>
    <property type="match status" value="1"/>
</dbReference>
<accession>A0A9N9TZ63</accession>
<dbReference type="EMBL" id="OU900102">
    <property type="protein sequence ID" value="CAG9865166.1"/>
    <property type="molecule type" value="Genomic_DNA"/>
</dbReference>
<keyword evidence="6" id="KW-1185">Reference proteome</keyword>
<dbReference type="PROSITE" id="PS50215">
    <property type="entry name" value="ADAM_MEPRO"/>
    <property type="match status" value="1"/>
</dbReference>
<dbReference type="PANTHER" id="PTHR45702">
    <property type="entry name" value="ADAM10/ADAM17 METALLOPEPTIDASE FAMILY MEMBER"/>
    <property type="match status" value="1"/>
</dbReference>
<dbReference type="PANTHER" id="PTHR45702:SF2">
    <property type="entry name" value="KUZBANIAN, ISOFORM A"/>
    <property type="match status" value="1"/>
</dbReference>
<evidence type="ECO:0000259" key="4">
    <source>
        <dbReference type="PROSITE" id="PS50215"/>
    </source>
</evidence>
<feature type="binding site" evidence="1">
    <location>
        <position position="383"/>
    </location>
    <ligand>
        <name>Zn(2+)</name>
        <dbReference type="ChEBI" id="CHEBI:29105"/>
        <note>catalytic</note>
    </ligand>
</feature>
<dbReference type="OrthoDB" id="2131567at2759"/>
<dbReference type="PROSITE" id="PS50214">
    <property type="entry name" value="DISINTEGRIN_2"/>
    <property type="match status" value="1"/>
</dbReference>
<feature type="signal peptide" evidence="2">
    <location>
        <begin position="1"/>
        <end position="17"/>
    </location>
</feature>
<evidence type="ECO:0000313" key="6">
    <source>
        <dbReference type="Proteomes" id="UP001153712"/>
    </source>
</evidence>
<dbReference type="InterPro" id="IPR001590">
    <property type="entry name" value="Peptidase_M12B"/>
</dbReference>
<dbReference type="Gene3D" id="3.40.390.10">
    <property type="entry name" value="Collagenase (Catalytic Domain)"/>
    <property type="match status" value="1"/>
</dbReference>
<dbReference type="InterPro" id="IPR051489">
    <property type="entry name" value="ADAM_Metalloproteinase"/>
</dbReference>
<feature type="domain" description="Peptidase M12B" evidence="4">
    <location>
        <begin position="200"/>
        <end position="432"/>
    </location>
</feature>
<feature type="domain" description="Disintegrin" evidence="3">
    <location>
        <begin position="432"/>
        <end position="530"/>
    </location>
</feature>
<keyword evidence="1" id="KW-0479">Metal-binding</keyword>
<gene>
    <name evidence="5" type="ORF">PHYEVI_LOCUS11410</name>
</gene>
<dbReference type="InterPro" id="IPR036436">
    <property type="entry name" value="Disintegrin_dom_sf"/>
</dbReference>
<sequence>MFFYVYFLSLLLAPCACEWKFKIQDSNKLLLKYSLVSTKITDENDESLAKQLEKGVEFVIKIKPELKYTLFIKLKSSPLITSRTEVLIFETDIPNQNPFEYDLVEGYVTNATYSSFVIGYTEDVYFYGKIVVYDTIYYIEKLENYPHIKHKCNTTKNGILFKRTFEPEARFDVNDNTLKLQMQFYNTSKIYKRMTALRGNICSLLVLLDNSFITRVHFGKVHAALKQVLLAIDEANSLFRSTDFDEDGFADNIGFTIKYFILLKSSNESRWVPKYTAKPIDGRYYMNRFSRFYLLEDVCLGVAFTGQSFISDIVGISYSAVPSDGVFKQPYGGICDRPMLNPYGLPLNTLAVSARSTDGKFVPEYVFELSLCHELGHSFGSDHDKGKCDGYLMTSHAPKNQNRKHFLFSKCSTSAIMRTISKKGYCFEIDETPYCGNGIIEGKEECDCGTIRDCLELDKCCVPRGRSNSCKIKRELGHKCHPAQGICCTDECEFRNLKRFDLDCANFQRGCPCAGASAPCKCGTRGYCKGDVCVSEECARINAAECNCPESETAECFTCCESPAYGNTCLQANELTQALLHLHQLNISALRTFTQKKKSKGYGYSEHYCDGEDCVWLNFRKVKKTEYCLSFGRVGTCLDNNHCEVPTTKTIKLRRYDSLDHQHNFRNNALKAVNHFSVILLLFQLILLL</sequence>
<feature type="active site" evidence="1">
    <location>
        <position position="374"/>
    </location>
</feature>
<keyword evidence="1" id="KW-0862">Zinc</keyword>
<organism evidence="5 6">
    <name type="scientific">Phyllotreta striolata</name>
    <name type="common">Striped flea beetle</name>
    <name type="synonym">Crioceris striolata</name>
    <dbReference type="NCBI Taxonomy" id="444603"/>
    <lineage>
        <taxon>Eukaryota</taxon>
        <taxon>Metazoa</taxon>
        <taxon>Ecdysozoa</taxon>
        <taxon>Arthropoda</taxon>
        <taxon>Hexapoda</taxon>
        <taxon>Insecta</taxon>
        <taxon>Pterygota</taxon>
        <taxon>Neoptera</taxon>
        <taxon>Endopterygota</taxon>
        <taxon>Coleoptera</taxon>
        <taxon>Polyphaga</taxon>
        <taxon>Cucujiformia</taxon>
        <taxon>Chrysomeloidea</taxon>
        <taxon>Chrysomelidae</taxon>
        <taxon>Galerucinae</taxon>
        <taxon>Alticini</taxon>
        <taxon>Phyllotreta</taxon>
    </lineage>
</organism>
<evidence type="ECO:0000259" key="3">
    <source>
        <dbReference type="PROSITE" id="PS50214"/>
    </source>
</evidence>
<evidence type="ECO:0000256" key="2">
    <source>
        <dbReference type="SAM" id="SignalP"/>
    </source>
</evidence>
<feature type="chain" id="PRO_5040208052" evidence="2">
    <location>
        <begin position="18"/>
        <end position="689"/>
    </location>
</feature>
<comment type="caution">
    <text evidence="1">Lacks conserved residue(s) required for the propagation of feature annotation.</text>
</comment>
<protein>
    <submittedName>
        <fullName evidence="5">Uncharacterized protein</fullName>
    </submittedName>
</protein>
<dbReference type="SMART" id="SM00050">
    <property type="entry name" value="DISIN"/>
    <property type="match status" value="1"/>
</dbReference>
<evidence type="ECO:0000313" key="5">
    <source>
        <dbReference type="EMBL" id="CAG9865166.1"/>
    </source>
</evidence>